<proteinExistence type="predicted"/>
<evidence type="ECO:0000313" key="2">
    <source>
        <dbReference type="Proteomes" id="UP001163324"/>
    </source>
</evidence>
<organism evidence="1 2">
    <name type="scientific">Trichothecium roseum</name>
    <dbReference type="NCBI Taxonomy" id="47278"/>
    <lineage>
        <taxon>Eukaryota</taxon>
        <taxon>Fungi</taxon>
        <taxon>Dikarya</taxon>
        <taxon>Ascomycota</taxon>
        <taxon>Pezizomycotina</taxon>
        <taxon>Sordariomycetes</taxon>
        <taxon>Hypocreomycetidae</taxon>
        <taxon>Hypocreales</taxon>
        <taxon>Hypocreales incertae sedis</taxon>
        <taxon>Trichothecium</taxon>
    </lineage>
</organism>
<evidence type="ECO:0000313" key="1">
    <source>
        <dbReference type="EMBL" id="KAI9898641.1"/>
    </source>
</evidence>
<keyword evidence="2" id="KW-1185">Reference proteome</keyword>
<protein>
    <submittedName>
        <fullName evidence="1">Uncharacterized protein</fullName>
    </submittedName>
</protein>
<dbReference type="Proteomes" id="UP001163324">
    <property type="component" value="Chromosome 6"/>
</dbReference>
<gene>
    <name evidence="1" type="ORF">N3K66_007001</name>
</gene>
<reference evidence="1" key="1">
    <citation type="submission" date="2022-10" db="EMBL/GenBank/DDBJ databases">
        <title>Complete Genome of Trichothecium roseum strain YXFP-22015, a Plant Pathogen Isolated from Citrus.</title>
        <authorList>
            <person name="Wang Y."/>
            <person name="Zhu L."/>
        </authorList>
    </citation>
    <scope>NUCLEOTIDE SEQUENCE</scope>
    <source>
        <strain evidence="1">YXFP-22015</strain>
    </source>
</reference>
<sequence>MDYSYTTNHATKVLPMPLDTDSLDDIAAKMEALADVVEQRRSLLAATGFRGAELGDPAAAAVATMCWEEALDYDAWRRGEAVPVFDWERNRIRVSGEDCAPVGERTRRELERRARAMNAVWRVHAATPENALWLAVHMSNMEPLVEAVAKVQAEEAIFVRRVAGLVGDEVEEMRLAGEIISVGSSRLQEVCASVRRLYRRIHRSRAVLRSRERAVRAKLARYQRCQGRTVACDGRFGAAASDVQSMSTGDSE</sequence>
<dbReference type="EMBL" id="CM047945">
    <property type="protein sequence ID" value="KAI9898641.1"/>
    <property type="molecule type" value="Genomic_DNA"/>
</dbReference>
<accession>A0ACC0UWY2</accession>
<comment type="caution">
    <text evidence="1">The sequence shown here is derived from an EMBL/GenBank/DDBJ whole genome shotgun (WGS) entry which is preliminary data.</text>
</comment>
<name>A0ACC0UWY2_9HYPO</name>